<organism evidence="1">
    <name type="scientific">Leptospira borgpetersenii serovar Ballum</name>
    <dbReference type="NCBI Taxonomy" id="280505"/>
    <lineage>
        <taxon>Bacteria</taxon>
        <taxon>Pseudomonadati</taxon>
        <taxon>Spirochaetota</taxon>
        <taxon>Spirochaetia</taxon>
        <taxon>Leptospirales</taxon>
        <taxon>Leptospiraceae</taxon>
        <taxon>Leptospira</taxon>
    </lineage>
</organism>
<reference evidence="1 2" key="1">
    <citation type="journal article" date="2015" name="PLoS Negl. Trop. Dis.">
        <title>Distribution of Plasmids in Distinct Leptospira Pathogenic Species.</title>
        <authorList>
            <person name="Wang Y."/>
            <person name="Zhuang X."/>
            <person name="Zhong Y."/>
            <person name="Zhang C."/>
            <person name="Zhang Y."/>
            <person name="Zeng L."/>
            <person name="Zhu Y."/>
            <person name="He P."/>
            <person name="Dong K."/>
            <person name="Pal U."/>
            <person name="Guo X."/>
            <person name="Qin J."/>
        </authorList>
    </citation>
    <scope>NUCLEOTIDE SEQUENCE [LARGE SCALE GENOMIC DNA]</scope>
    <source>
        <strain evidence="1 2">56604</strain>
    </source>
</reference>
<evidence type="ECO:0000313" key="2">
    <source>
        <dbReference type="Proteomes" id="UP000058857"/>
    </source>
</evidence>
<dbReference type="Proteomes" id="UP000058857">
    <property type="component" value="Chromosome 1"/>
</dbReference>
<protein>
    <submittedName>
        <fullName evidence="1">Uncharacterized protein</fullName>
    </submittedName>
</protein>
<gene>
    <name evidence="1" type="ORF">LBBP_03919</name>
</gene>
<name>A0A0S2IX52_LEPBO</name>
<evidence type="ECO:0000313" key="1">
    <source>
        <dbReference type="EMBL" id="ALO28077.1"/>
    </source>
</evidence>
<sequence>MVIYGFSNGFYRWDTLVGIPTSEVFGQVLSLFQKLEC</sequence>
<dbReference type="AlphaFoldDB" id="A0A0S2IX52"/>
<proteinExistence type="predicted"/>
<dbReference type="EMBL" id="CP012029">
    <property type="protein sequence ID" value="ALO28077.1"/>
    <property type="molecule type" value="Genomic_DNA"/>
</dbReference>
<dbReference type="PATRIC" id="fig|280505.15.peg.3816"/>
<accession>A0A0S2IX52</accession>